<sequence>MGSAQSGGSPRTVGLPGGVVGALEATAEEVDAVAARCERNDLGGLLIPRENGVKVGLRRAGDAVSGVTLLNGATALQLQAFRSDGSRPWDAVRAEIRATVRWQGGEAEDWAGDAGVELRATVPVTTPSGGWGMQTVRMLGCDGPGWLLRGVISGEGAAPDSRSSWVYETFFRIVVDSTSPVSGSGVAIELRGDG</sequence>
<accession>A0ABV3BKP1</accession>
<dbReference type="Proteomes" id="UP001551176">
    <property type="component" value="Unassembled WGS sequence"/>
</dbReference>
<protein>
    <submittedName>
        <fullName evidence="1">DUF3710 domain-containing protein</fullName>
    </submittedName>
</protein>
<name>A0ABV3BKP1_9ACTN</name>
<keyword evidence="2" id="KW-1185">Reference proteome</keyword>
<gene>
    <name evidence="1" type="ORF">ABZ921_12975</name>
</gene>
<dbReference type="RefSeq" id="WP_359347774.1">
    <property type="nucleotide sequence ID" value="NZ_JBEYXV010000005.1"/>
</dbReference>
<reference evidence="1 2" key="1">
    <citation type="submission" date="2024-06" db="EMBL/GenBank/DDBJ databases">
        <title>The Natural Products Discovery Center: Release of the First 8490 Sequenced Strains for Exploring Actinobacteria Biosynthetic Diversity.</title>
        <authorList>
            <person name="Kalkreuter E."/>
            <person name="Kautsar S.A."/>
            <person name="Yang D."/>
            <person name="Bader C.D."/>
            <person name="Teijaro C.N."/>
            <person name="Fluegel L."/>
            <person name="Davis C.M."/>
            <person name="Simpson J.R."/>
            <person name="Lauterbach L."/>
            <person name="Steele A.D."/>
            <person name="Gui C."/>
            <person name="Meng S."/>
            <person name="Li G."/>
            <person name="Viehrig K."/>
            <person name="Ye F."/>
            <person name="Su P."/>
            <person name="Kiefer A.F."/>
            <person name="Nichols A."/>
            <person name="Cepeda A.J."/>
            <person name="Yan W."/>
            <person name="Fan B."/>
            <person name="Jiang Y."/>
            <person name="Adhikari A."/>
            <person name="Zheng C.-J."/>
            <person name="Schuster L."/>
            <person name="Cowan T.M."/>
            <person name="Smanski M.J."/>
            <person name="Chevrette M.G."/>
            <person name="De Carvalho L.P.S."/>
            <person name="Shen B."/>
        </authorList>
    </citation>
    <scope>NUCLEOTIDE SEQUENCE [LARGE SCALE GENOMIC DNA]</scope>
    <source>
        <strain evidence="1 2">NPDC046838</strain>
    </source>
</reference>
<dbReference type="Pfam" id="PF12502">
    <property type="entry name" value="DUF3710"/>
    <property type="match status" value="1"/>
</dbReference>
<organism evidence="1 2">
    <name type="scientific">Streptomyces atriruber</name>
    <dbReference type="NCBI Taxonomy" id="545121"/>
    <lineage>
        <taxon>Bacteria</taxon>
        <taxon>Bacillati</taxon>
        <taxon>Actinomycetota</taxon>
        <taxon>Actinomycetes</taxon>
        <taxon>Kitasatosporales</taxon>
        <taxon>Streptomycetaceae</taxon>
        <taxon>Streptomyces</taxon>
    </lineage>
</organism>
<proteinExistence type="predicted"/>
<evidence type="ECO:0000313" key="1">
    <source>
        <dbReference type="EMBL" id="MEU6821538.1"/>
    </source>
</evidence>
<dbReference type="InterPro" id="IPR022183">
    <property type="entry name" value="DUF3710"/>
</dbReference>
<dbReference type="EMBL" id="JBEYXV010000005">
    <property type="protein sequence ID" value="MEU6821538.1"/>
    <property type="molecule type" value="Genomic_DNA"/>
</dbReference>
<evidence type="ECO:0000313" key="2">
    <source>
        <dbReference type="Proteomes" id="UP001551176"/>
    </source>
</evidence>
<comment type="caution">
    <text evidence="1">The sequence shown here is derived from an EMBL/GenBank/DDBJ whole genome shotgun (WGS) entry which is preliminary data.</text>
</comment>